<evidence type="ECO:0000313" key="1">
    <source>
        <dbReference type="EMBL" id="MDN4165801.1"/>
    </source>
</evidence>
<dbReference type="Gene3D" id="1.10.472.150">
    <property type="entry name" value="Glucose-regulated metallo-peptidase M90, N-terminal domain"/>
    <property type="match status" value="1"/>
</dbReference>
<dbReference type="InterPro" id="IPR024079">
    <property type="entry name" value="MetalloPept_cat_dom_sf"/>
</dbReference>
<dbReference type="PANTHER" id="PTHR30164">
    <property type="entry name" value="MTFA PEPTIDASE"/>
    <property type="match status" value="1"/>
</dbReference>
<protein>
    <submittedName>
        <fullName evidence="1">Zinc-dependent peptidase</fullName>
    </submittedName>
</protein>
<organism evidence="1 2">
    <name type="scientific">Shiella aurantiaca</name>
    <dbReference type="NCBI Taxonomy" id="3058365"/>
    <lineage>
        <taxon>Bacteria</taxon>
        <taxon>Pseudomonadati</taxon>
        <taxon>Bacteroidota</taxon>
        <taxon>Cytophagia</taxon>
        <taxon>Cytophagales</taxon>
        <taxon>Shiellaceae</taxon>
        <taxon>Shiella</taxon>
    </lineage>
</organism>
<reference evidence="1" key="1">
    <citation type="submission" date="2023-06" db="EMBL/GenBank/DDBJ databases">
        <title>Cytophagales bacterium Strain LB-30, isolated from soil.</title>
        <authorList>
            <person name="Liu B."/>
        </authorList>
    </citation>
    <scope>NUCLEOTIDE SEQUENCE</scope>
    <source>
        <strain evidence="1">LB-30</strain>
    </source>
</reference>
<comment type="caution">
    <text evidence="1">The sequence shown here is derived from an EMBL/GenBank/DDBJ whole genome shotgun (WGS) entry which is preliminary data.</text>
</comment>
<dbReference type="InterPro" id="IPR042252">
    <property type="entry name" value="MtfA_N"/>
</dbReference>
<dbReference type="Pfam" id="PF06167">
    <property type="entry name" value="Peptidase_M90"/>
    <property type="match status" value="1"/>
</dbReference>
<gene>
    <name evidence="1" type="ORF">QWY31_09820</name>
</gene>
<accession>A0ABT8F766</accession>
<dbReference type="CDD" id="cd20170">
    <property type="entry name" value="Peptidase_M90-like"/>
    <property type="match status" value="1"/>
</dbReference>
<dbReference type="PANTHER" id="PTHR30164:SF2">
    <property type="entry name" value="PROTEIN MTFA"/>
    <property type="match status" value="1"/>
</dbReference>
<dbReference type="Gene3D" id="3.40.390.10">
    <property type="entry name" value="Collagenase (Catalytic Domain)"/>
    <property type="match status" value="1"/>
</dbReference>
<name>A0ABT8F766_9BACT</name>
<dbReference type="InterPro" id="IPR010384">
    <property type="entry name" value="MtfA_fam"/>
</dbReference>
<dbReference type="SUPFAM" id="SSF55486">
    <property type="entry name" value="Metalloproteases ('zincins'), catalytic domain"/>
    <property type="match status" value="1"/>
</dbReference>
<keyword evidence="2" id="KW-1185">Reference proteome</keyword>
<evidence type="ECO:0000313" key="2">
    <source>
        <dbReference type="Proteomes" id="UP001168552"/>
    </source>
</evidence>
<proteinExistence type="predicted"/>
<dbReference type="Proteomes" id="UP001168552">
    <property type="component" value="Unassembled WGS sequence"/>
</dbReference>
<dbReference type="EMBL" id="JAUHJS010000004">
    <property type="protein sequence ID" value="MDN4165801.1"/>
    <property type="molecule type" value="Genomic_DNA"/>
</dbReference>
<sequence>MVLAGWTGQSRFKHSHHQVLERYFAYYQKLPLRKKQEFERRVANFVNSKEFISRGGLEITPMVETLVAACAVQLTFGLREIRFEHFDKIILYPTNFYSRSNDQIHKGEVNPRFGVIALSWKSFLEGYLDPSDAYNLGLHEMAHALKLENRIPNEEYQFLQASILKEIDDRYFENSEDLALGKPTLLRAYAGVNKEEFFAVAVENFFERPQEMKQHLPRLYANMSQLLGQETA</sequence>